<evidence type="ECO:0008006" key="3">
    <source>
        <dbReference type="Google" id="ProtNLM"/>
    </source>
</evidence>
<protein>
    <recommendedName>
        <fullName evidence="3">DUF4371 domain-containing protein</fullName>
    </recommendedName>
</protein>
<dbReference type="EMBL" id="JAPFFF010000006">
    <property type="protein sequence ID" value="KAK8887189.1"/>
    <property type="molecule type" value="Genomic_DNA"/>
</dbReference>
<dbReference type="Proteomes" id="UP001470230">
    <property type="component" value="Unassembled WGS sequence"/>
</dbReference>
<evidence type="ECO:0000313" key="1">
    <source>
        <dbReference type="EMBL" id="KAK8887189.1"/>
    </source>
</evidence>
<comment type="caution">
    <text evidence="1">The sequence shown here is derived from an EMBL/GenBank/DDBJ whole genome shotgun (WGS) entry which is preliminary data.</text>
</comment>
<proteinExistence type="predicted"/>
<sequence length="490" mass="55777">MAISNLQRIIDKLESCKNEAHNENVIGPMNLTETVITNMIFNSQIRPCGRRYPQAIYDLSYILYIHSNITYKIMRTFLSLPSGTMLRKKFGDVFQEEKSNLLDSNQIQLILNEFKEEFSDDNGEVYATIANDAATFDPVFSNDSNLFVFNVQPLDGTKSSFICHISQNASGKTDEGIKSVVKQIVEAGEKSGIHFLYVATDGETGTNKMHNDFFKFVNDLNTVDFDQIIDNVSNYPDLIPVSDFLHILKDLRTRFSTNNISMFPGAPIFNAQQINGILKLDEIVIKASGPASMRDDLALNLFCSQNLELLAQHNEYCAFSFLFPFTLISLAIQSEKLTTNSRYKLIKIAYNVIISLRQNAKGLRSKKSQKSPNVEVSFALENTCKRILNTIIALGYSMKYFEENLSLSRLFTHTVEFIFGNMRRICYGNDRSDRAIHALTKLQISKKLLQKYNLDQIHVRGRIDAAEDNIARFDIWLGHGFNSNRRPTYC</sequence>
<reference evidence="1 2" key="1">
    <citation type="submission" date="2024-04" db="EMBL/GenBank/DDBJ databases">
        <title>Tritrichomonas musculus Genome.</title>
        <authorList>
            <person name="Alves-Ferreira E."/>
            <person name="Grigg M."/>
            <person name="Lorenzi H."/>
            <person name="Galac M."/>
        </authorList>
    </citation>
    <scope>NUCLEOTIDE SEQUENCE [LARGE SCALE GENOMIC DNA]</scope>
    <source>
        <strain evidence="1 2">EAF2021</strain>
    </source>
</reference>
<gene>
    <name evidence="1" type="ORF">M9Y10_038227</name>
</gene>
<evidence type="ECO:0000313" key="2">
    <source>
        <dbReference type="Proteomes" id="UP001470230"/>
    </source>
</evidence>
<keyword evidence="2" id="KW-1185">Reference proteome</keyword>
<accession>A0ABR2K7V0</accession>
<organism evidence="1 2">
    <name type="scientific">Tritrichomonas musculus</name>
    <dbReference type="NCBI Taxonomy" id="1915356"/>
    <lineage>
        <taxon>Eukaryota</taxon>
        <taxon>Metamonada</taxon>
        <taxon>Parabasalia</taxon>
        <taxon>Tritrichomonadida</taxon>
        <taxon>Tritrichomonadidae</taxon>
        <taxon>Tritrichomonas</taxon>
    </lineage>
</organism>
<name>A0ABR2K7V0_9EUKA</name>